<dbReference type="EC" id="6.3.5.7" evidence="8"/>
<keyword evidence="10" id="KW-0808">Transferase</keyword>
<protein>
    <recommendedName>
        <fullName evidence="8">Glutamyl-tRNA(Gln) amidotransferase subunit A</fullName>
        <shortName evidence="8">Glu-ADT subunit A</shortName>
        <ecNumber evidence="8">6.3.5.7</ecNumber>
    </recommendedName>
</protein>
<dbReference type="GO" id="GO:0006412">
    <property type="term" value="P:translation"/>
    <property type="evidence" value="ECO:0007669"/>
    <property type="project" value="UniProtKB-UniRule"/>
</dbReference>
<dbReference type="EMBL" id="PNFZ01000002">
    <property type="protein sequence ID" value="PMB98845.1"/>
    <property type="molecule type" value="Genomic_DNA"/>
</dbReference>
<dbReference type="InterPro" id="IPR000120">
    <property type="entry name" value="Amidase"/>
</dbReference>
<proteinExistence type="inferred from homology"/>
<evidence type="ECO:0000259" key="9">
    <source>
        <dbReference type="Pfam" id="PF01425"/>
    </source>
</evidence>
<gene>
    <name evidence="8" type="primary">gatA</name>
    <name evidence="10" type="ORF">CJ198_05985</name>
</gene>
<feature type="active site" description="Charge relay system" evidence="8">
    <location>
        <position position="155"/>
    </location>
</feature>
<dbReference type="NCBIfam" id="TIGR00132">
    <property type="entry name" value="gatA"/>
    <property type="match status" value="1"/>
</dbReference>
<feature type="domain" description="Amidase" evidence="9">
    <location>
        <begin position="25"/>
        <end position="475"/>
    </location>
</feature>
<feature type="active site" description="Charge relay system" evidence="8">
    <location>
        <position position="80"/>
    </location>
</feature>
<dbReference type="InterPro" id="IPR023631">
    <property type="entry name" value="Amidase_dom"/>
</dbReference>
<name>A0A2N6PJJ6_9MICO</name>
<dbReference type="AlphaFoldDB" id="A0A2N6PJJ6"/>
<dbReference type="PANTHER" id="PTHR11895">
    <property type="entry name" value="TRANSAMIDASE"/>
    <property type="match status" value="1"/>
</dbReference>
<dbReference type="InterPro" id="IPR004412">
    <property type="entry name" value="GatA"/>
</dbReference>
<reference evidence="10 11" key="1">
    <citation type="submission" date="2017-09" db="EMBL/GenBank/DDBJ databases">
        <title>Bacterial strain isolated from the female urinary microbiota.</title>
        <authorList>
            <person name="Thomas-White K."/>
            <person name="Kumar N."/>
            <person name="Forster S."/>
            <person name="Putonti C."/>
            <person name="Lawley T."/>
            <person name="Wolfe A.J."/>
        </authorList>
    </citation>
    <scope>NUCLEOTIDE SEQUENCE [LARGE SCALE GENOMIC DNA]</scope>
    <source>
        <strain evidence="10 11">UMB0680</strain>
    </source>
</reference>
<comment type="similarity">
    <text evidence="1 8">Belongs to the amidase family. GatA subfamily.</text>
</comment>
<dbReference type="RefSeq" id="WP_102161674.1">
    <property type="nucleotide sequence ID" value="NZ_PNFZ01000002.1"/>
</dbReference>
<feature type="active site" description="Acyl-ester intermediate" evidence="8">
    <location>
        <position position="179"/>
    </location>
</feature>
<dbReference type="PROSITE" id="PS00571">
    <property type="entry name" value="AMIDASES"/>
    <property type="match status" value="1"/>
</dbReference>
<dbReference type="SUPFAM" id="SSF75304">
    <property type="entry name" value="Amidase signature (AS) enzymes"/>
    <property type="match status" value="1"/>
</dbReference>
<evidence type="ECO:0000256" key="5">
    <source>
        <dbReference type="ARBA" id="ARBA00022917"/>
    </source>
</evidence>
<evidence type="ECO:0000256" key="4">
    <source>
        <dbReference type="ARBA" id="ARBA00022840"/>
    </source>
</evidence>
<dbReference type="Pfam" id="PF01425">
    <property type="entry name" value="Amidase"/>
    <property type="match status" value="1"/>
</dbReference>
<comment type="subunit">
    <text evidence="8">Heterotrimer of A, B and C subunits.</text>
</comment>
<dbReference type="InterPro" id="IPR036928">
    <property type="entry name" value="AS_sf"/>
</dbReference>
<dbReference type="OrthoDB" id="9811471at2"/>
<evidence type="ECO:0000256" key="7">
    <source>
        <dbReference type="ARBA" id="ARBA00047407"/>
    </source>
</evidence>
<keyword evidence="3 8" id="KW-0547">Nucleotide-binding</keyword>
<dbReference type="InterPro" id="IPR020556">
    <property type="entry name" value="Amidase_CS"/>
</dbReference>
<dbReference type="Gene3D" id="3.90.1300.10">
    <property type="entry name" value="Amidase signature (AS) domain"/>
    <property type="match status" value="1"/>
</dbReference>
<evidence type="ECO:0000313" key="11">
    <source>
        <dbReference type="Proteomes" id="UP000235703"/>
    </source>
</evidence>
<evidence type="ECO:0000256" key="6">
    <source>
        <dbReference type="ARBA" id="ARBA00025295"/>
    </source>
</evidence>
<dbReference type="Proteomes" id="UP000235703">
    <property type="component" value="Unassembled WGS sequence"/>
</dbReference>
<keyword evidence="4 8" id="KW-0067">ATP-binding</keyword>
<evidence type="ECO:0000256" key="8">
    <source>
        <dbReference type="HAMAP-Rule" id="MF_00120"/>
    </source>
</evidence>
<dbReference type="PANTHER" id="PTHR11895:SF151">
    <property type="entry name" value="GLUTAMYL-TRNA(GLN) AMIDOTRANSFERASE SUBUNIT A"/>
    <property type="match status" value="1"/>
</dbReference>
<dbReference type="GO" id="GO:0005524">
    <property type="term" value="F:ATP binding"/>
    <property type="evidence" value="ECO:0007669"/>
    <property type="project" value="UniProtKB-KW"/>
</dbReference>
<keyword evidence="5 8" id="KW-0648">Protein biosynthesis</keyword>
<keyword evidence="11" id="KW-1185">Reference proteome</keyword>
<evidence type="ECO:0000256" key="3">
    <source>
        <dbReference type="ARBA" id="ARBA00022741"/>
    </source>
</evidence>
<dbReference type="GO" id="GO:0050567">
    <property type="term" value="F:glutaminyl-tRNA synthase (glutamine-hydrolyzing) activity"/>
    <property type="evidence" value="ECO:0007669"/>
    <property type="project" value="UniProtKB-UniRule"/>
</dbReference>
<dbReference type="GO" id="GO:0016740">
    <property type="term" value="F:transferase activity"/>
    <property type="evidence" value="ECO:0007669"/>
    <property type="project" value="UniProtKB-KW"/>
</dbReference>
<keyword evidence="2 8" id="KW-0436">Ligase</keyword>
<evidence type="ECO:0000313" key="10">
    <source>
        <dbReference type="EMBL" id="PMB98845.1"/>
    </source>
</evidence>
<dbReference type="GO" id="GO:0030956">
    <property type="term" value="C:glutamyl-tRNA(Gln) amidotransferase complex"/>
    <property type="evidence" value="ECO:0007669"/>
    <property type="project" value="InterPro"/>
</dbReference>
<accession>A0A2N6PJJ6</accession>
<evidence type="ECO:0000256" key="2">
    <source>
        <dbReference type="ARBA" id="ARBA00022598"/>
    </source>
</evidence>
<sequence>MADLTRLSALDLAAGMRAGDYTSTEVTQAHLDRIGAVDETIGAFITVTADAALATAADVDRRRAAGETLHPLAGVPVAHKDLIVTEGVATTAASKMLEGWVPPYSGTVYRHTQEAGMPLLGKTNLDEFAMGATTENSAFGPTANPWDTTKVPGGSSGGAAAALAAYEAPLSVGTDTGGSVRQPAAFTGTVGVKPTYGSVSRYGVIAMASSLDQVGPMGRTVADAAALHEVLAGHDPHDSTSLTDQATGFLAAAQAGAASGSLAGKRLGVIRQLTGEGVEPGVQAAFDEALKIAEAAGAEIVDIDCPSFAYAVEAYYLIMPSEVSSNLARYDGMRFGLRVEPEEGPVTAETVMAATRAAGFGAEVKRRIILGTYALSAGYYDAYYGSAQKVRTLVQRDLAKAFETADVLVSPTAPTTAFDLGAAKEMDPMSLYLGDVATIPANLAGVPGMSVPAGVADGLPVGFQLLAPAREDVRLYEIGAGIEAAVNETRGAGVLAAAPEL</sequence>
<organism evidence="10 11">
    <name type="scientific">Brevibacterium luteolum</name>
    <dbReference type="NCBI Taxonomy" id="199591"/>
    <lineage>
        <taxon>Bacteria</taxon>
        <taxon>Bacillati</taxon>
        <taxon>Actinomycetota</taxon>
        <taxon>Actinomycetes</taxon>
        <taxon>Micrococcales</taxon>
        <taxon>Brevibacteriaceae</taxon>
        <taxon>Brevibacterium</taxon>
    </lineage>
</organism>
<evidence type="ECO:0000256" key="1">
    <source>
        <dbReference type="ARBA" id="ARBA00008069"/>
    </source>
</evidence>
<comment type="function">
    <text evidence="6 8">Allows the formation of correctly charged Gln-tRNA(Gln) through the transamidation of misacylated Glu-tRNA(Gln) in organisms which lack glutaminyl-tRNA synthetase. The reaction takes place in the presence of glutamine and ATP through an activated gamma-phospho-Glu-tRNA(Gln).</text>
</comment>
<comment type="catalytic activity">
    <reaction evidence="7 8">
        <text>L-glutamyl-tRNA(Gln) + L-glutamine + ATP + H2O = L-glutaminyl-tRNA(Gln) + L-glutamate + ADP + phosphate + H(+)</text>
        <dbReference type="Rhea" id="RHEA:17521"/>
        <dbReference type="Rhea" id="RHEA-COMP:9681"/>
        <dbReference type="Rhea" id="RHEA-COMP:9684"/>
        <dbReference type="ChEBI" id="CHEBI:15377"/>
        <dbReference type="ChEBI" id="CHEBI:15378"/>
        <dbReference type="ChEBI" id="CHEBI:29985"/>
        <dbReference type="ChEBI" id="CHEBI:30616"/>
        <dbReference type="ChEBI" id="CHEBI:43474"/>
        <dbReference type="ChEBI" id="CHEBI:58359"/>
        <dbReference type="ChEBI" id="CHEBI:78520"/>
        <dbReference type="ChEBI" id="CHEBI:78521"/>
        <dbReference type="ChEBI" id="CHEBI:456216"/>
        <dbReference type="EC" id="6.3.5.7"/>
    </reaction>
</comment>
<comment type="caution">
    <text evidence="10">The sequence shown here is derived from an EMBL/GenBank/DDBJ whole genome shotgun (WGS) entry which is preliminary data.</text>
</comment>
<dbReference type="HAMAP" id="MF_00120">
    <property type="entry name" value="GatA"/>
    <property type="match status" value="1"/>
</dbReference>